<feature type="binding site" evidence="12">
    <location>
        <position position="29"/>
    </location>
    <ligand>
        <name>substrate</name>
    </ligand>
</feature>
<evidence type="ECO:0000256" key="8">
    <source>
        <dbReference type="ARBA" id="ARBA00023052"/>
    </source>
</evidence>
<feature type="binding site" evidence="13">
    <location>
        <position position="69"/>
    </location>
    <ligand>
        <name>thiamine diphosphate</name>
        <dbReference type="ChEBI" id="CHEBI:58937"/>
    </ligand>
</feature>
<comment type="cofactor">
    <cofactor evidence="16">
        <name>Mg(2+)</name>
        <dbReference type="ChEBI" id="CHEBI:18420"/>
    </cofactor>
    <cofactor evidence="16">
        <name>Ca(2+)</name>
        <dbReference type="ChEBI" id="CHEBI:29108"/>
    </cofactor>
    <cofactor evidence="16">
        <name>Mn(2+)</name>
        <dbReference type="ChEBI" id="CHEBI:29035"/>
    </cofactor>
    <cofactor evidence="16">
        <name>Co(2+)</name>
        <dbReference type="ChEBI" id="CHEBI:48828"/>
    </cofactor>
    <text evidence="16">Binds 1 Mg(2+) ion per subunit. Can also utilize other divalent metal cations, such as Ca(2+), Mn(2+) and Co(2+).</text>
</comment>
<keyword evidence="7 14" id="KW-0460">Magnesium</keyword>
<dbReference type="InterPro" id="IPR049557">
    <property type="entry name" value="Transketolase_CS"/>
</dbReference>
<name>A0A3S9B878_9HYPH</name>
<dbReference type="SUPFAM" id="SSF52518">
    <property type="entry name" value="Thiamin diphosphate-binding fold (THDP-binding)"/>
    <property type="match status" value="2"/>
</dbReference>
<keyword evidence="8 13" id="KW-0786">Thiamine pyrophosphate</keyword>
<evidence type="ECO:0000256" key="16">
    <source>
        <dbReference type="RuleBase" id="RU004996"/>
    </source>
</evidence>
<comment type="cofactor">
    <cofactor evidence="14">
        <name>Mg(2+)</name>
        <dbReference type="ChEBI" id="CHEBI:18420"/>
    </cofactor>
    <text evidence="14">Binds 1 Mg(2+) ion per subunit. Can also utilize other divalent metal cations, such as Ca(2+), Mn(2+) and Co(2+).</text>
</comment>
<evidence type="ECO:0000256" key="3">
    <source>
        <dbReference type="ARBA" id="ARBA00013152"/>
    </source>
</evidence>
<keyword evidence="5 14" id="KW-0479">Metal-binding</keyword>
<reference evidence="19 20" key="1">
    <citation type="submission" date="2018-09" db="EMBL/GenBank/DDBJ databases">
        <title>Marinorhizobium profundi gen. nov., sp. nov., isolated from a deep-sea sediment sample from the New Britain Trench and proposal of Marinorhizobiaceae fam. nov. in the order Rhizobiales of the class Alphaproteobacteria.</title>
        <authorList>
            <person name="Cao J."/>
        </authorList>
    </citation>
    <scope>NUCLEOTIDE SEQUENCE [LARGE SCALE GENOMIC DNA]</scope>
    <source>
        <strain evidence="19 20">WS11</strain>
    </source>
</reference>
<feature type="binding site" evidence="14">
    <location>
        <position position="156"/>
    </location>
    <ligand>
        <name>Mg(2+)</name>
        <dbReference type="ChEBI" id="CHEBI:18420"/>
    </ligand>
</feature>
<comment type="cofactor">
    <cofactor evidence="13">
        <name>thiamine diphosphate</name>
        <dbReference type="ChEBI" id="CHEBI:58937"/>
    </cofactor>
    <text evidence="13">Binds 1 thiamine pyrophosphate per subunit. During the reaction, the substrate forms a covalent intermediate with the cofactor.</text>
</comment>
<evidence type="ECO:0000256" key="1">
    <source>
        <dbReference type="ARBA" id="ARBA00007131"/>
    </source>
</evidence>
<evidence type="ECO:0000256" key="2">
    <source>
        <dbReference type="ARBA" id="ARBA00011738"/>
    </source>
</evidence>
<feature type="binding site" evidence="12">
    <location>
        <position position="459"/>
    </location>
    <ligand>
        <name>substrate</name>
    </ligand>
</feature>
<evidence type="ECO:0000256" key="10">
    <source>
        <dbReference type="NCBIfam" id="TIGR00232"/>
    </source>
</evidence>
<dbReference type="PANTHER" id="PTHR43522">
    <property type="entry name" value="TRANSKETOLASE"/>
    <property type="match status" value="1"/>
</dbReference>
<evidence type="ECO:0000256" key="9">
    <source>
        <dbReference type="ARBA" id="ARBA00049473"/>
    </source>
</evidence>
<dbReference type="SUPFAM" id="SSF52922">
    <property type="entry name" value="TK C-terminal domain-like"/>
    <property type="match status" value="1"/>
</dbReference>
<protein>
    <recommendedName>
        <fullName evidence="3 10">Transketolase</fullName>
        <ecNumber evidence="3 10">2.2.1.1</ecNumber>
    </recommendedName>
</protein>
<dbReference type="Proteomes" id="UP000268192">
    <property type="component" value="Chromosome"/>
</dbReference>
<feature type="binding site" evidence="13">
    <location>
        <position position="260"/>
    </location>
    <ligand>
        <name>thiamine diphosphate</name>
        <dbReference type="ChEBI" id="CHEBI:58937"/>
    </ligand>
</feature>
<feature type="compositionally biased region" description="Polar residues" evidence="17">
    <location>
        <begin position="379"/>
        <end position="393"/>
    </location>
</feature>
<feature type="domain" description="Transketolase-like pyrimidine-binding" evidence="18">
    <location>
        <begin position="352"/>
        <end position="523"/>
    </location>
</feature>
<feature type="binding site" evidence="12">
    <location>
        <position position="518"/>
    </location>
    <ligand>
        <name>substrate</name>
    </ligand>
</feature>
<comment type="function">
    <text evidence="16">Catalyzes the transfer of a two-carbon ketol group from a ketose donor to an aldose acceptor, via a covalent intermediate with the cofactor thiamine pyrophosphate.</text>
</comment>
<dbReference type="InterPro" id="IPR005474">
    <property type="entry name" value="Transketolase_N"/>
</dbReference>
<dbReference type="Gene3D" id="3.40.50.920">
    <property type="match status" value="1"/>
</dbReference>
<dbReference type="Pfam" id="PF02779">
    <property type="entry name" value="Transket_pyr"/>
    <property type="match status" value="1"/>
</dbReference>
<dbReference type="InterPro" id="IPR033247">
    <property type="entry name" value="Transketolase_fam"/>
</dbReference>
<feature type="binding site" evidence="13">
    <location>
        <position position="435"/>
    </location>
    <ligand>
        <name>thiamine diphosphate</name>
        <dbReference type="ChEBI" id="CHEBI:58937"/>
    </ligand>
</feature>
<dbReference type="PANTHER" id="PTHR43522:SF2">
    <property type="entry name" value="TRANSKETOLASE 1-RELATED"/>
    <property type="match status" value="1"/>
</dbReference>
<evidence type="ECO:0000256" key="6">
    <source>
        <dbReference type="ARBA" id="ARBA00022837"/>
    </source>
</evidence>
<feature type="site" description="Important for catalytic activity" evidence="15">
    <location>
        <position position="29"/>
    </location>
</feature>
<dbReference type="InterPro" id="IPR029061">
    <property type="entry name" value="THDP-binding"/>
</dbReference>
<proteinExistence type="inferred from homology"/>
<dbReference type="AlphaFoldDB" id="A0A3S9B878"/>
<feature type="binding site" evidence="12">
    <location>
        <position position="467"/>
    </location>
    <ligand>
        <name>substrate</name>
    </ligand>
</feature>
<keyword evidence="4 16" id="KW-0808">Transferase</keyword>
<dbReference type="EMBL" id="CP032509">
    <property type="protein sequence ID" value="AZN73163.1"/>
    <property type="molecule type" value="Genomic_DNA"/>
</dbReference>
<dbReference type="InterPro" id="IPR005478">
    <property type="entry name" value="Transketolase_bac-like"/>
</dbReference>
<dbReference type="SMART" id="SM00861">
    <property type="entry name" value="Transket_pyr"/>
    <property type="match status" value="1"/>
</dbReference>
<keyword evidence="6 16" id="KW-0106">Calcium</keyword>
<organism evidence="19 20">
    <name type="scientific">Georhizobium profundi</name>
    <dbReference type="NCBI Taxonomy" id="2341112"/>
    <lineage>
        <taxon>Bacteria</taxon>
        <taxon>Pseudomonadati</taxon>
        <taxon>Pseudomonadota</taxon>
        <taxon>Alphaproteobacteria</taxon>
        <taxon>Hyphomicrobiales</taxon>
        <taxon>Rhizobiaceae</taxon>
        <taxon>Georhizobium</taxon>
    </lineage>
</organism>
<feature type="binding site" evidence="13">
    <location>
        <position position="186"/>
    </location>
    <ligand>
        <name>thiamine diphosphate</name>
        <dbReference type="ChEBI" id="CHEBI:58937"/>
    </ligand>
</feature>
<dbReference type="InterPro" id="IPR020826">
    <property type="entry name" value="Transketolase_BS"/>
</dbReference>
<dbReference type="CDD" id="cd02012">
    <property type="entry name" value="TPP_TK"/>
    <property type="match status" value="1"/>
</dbReference>
<dbReference type="InterPro" id="IPR005475">
    <property type="entry name" value="Transketolase-like_Pyr-bd"/>
</dbReference>
<feature type="site" description="Important for catalytic activity" evidence="15">
    <location>
        <position position="260"/>
    </location>
</feature>
<dbReference type="GO" id="GO:0005829">
    <property type="term" value="C:cytosol"/>
    <property type="evidence" value="ECO:0007669"/>
    <property type="project" value="TreeGrafter"/>
</dbReference>
<dbReference type="Pfam" id="PF00456">
    <property type="entry name" value="Transketolase_N"/>
    <property type="match status" value="1"/>
</dbReference>
<evidence type="ECO:0000256" key="15">
    <source>
        <dbReference type="PIRSR" id="PIRSR605478-5"/>
    </source>
</evidence>
<feature type="binding site" evidence="13">
    <location>
        <begin position="118"/>
        <end position="120"/>
    </location>
    <ligand>
        <name>thiamine diphosphate</name>
        <dbReference type="ChEBI" id="CHEBI:58937"/>
    </ligand>
</feature>
<dbReference type="OrthoDB" id="8732661at2"/>
<evidence type="ECO:0000256" key="14">
    <source>
        <dbReference type="PIRSR" id="PIRSR605478-4"/>
    </source>
</evidence>
<dbReference type="InterPro" id="IPR009014">
    <property type="entry name" value="Transketo_C/PFOR_II"/>
</dbReference>
<evidence type="ECO:0000256" key="11">
    <source>
        <dbReference type="PIRSR" id="PIRSR605478-1"/>
    </source>
</evidence>
<feature type="binding site" evidence="12">
    <location>
        <position position="260"/>
    </location>
    <ligand>
        <name>substrate</name>
    </ligand>
</feature>
<dbReference type="InterPro" id="IPR055152">
    <property type="entry name" value="Transketolase-like_C_2"/>
</dbReference>
<evidence type="ECO:0000259" key="18">
    <source>
        <dbReference type="SMART" id="SM00861"/>
    </source>
</evidence>
<dbReference type="GO" id="GO:0004802">
    <property type="term" value="F:transketolase activity"/>
    <property type="evidence" value="ECO:0007669"/>
    <property type="project" value="UniProtKB-UniRule"/>
</dbReference>
<feature type="binding site" evidence="14">
    <location>
        <position position="186"/>
    </location>
    <ligand>
        <name>Mg(2+)</name>
        <dbReference type="ChEBI" id="CHEBI:18420"/>
    </ligand>
</feature>
<dbReference type="Pfam" id="PF22613">
    <property type="entry name" value="Transketolase_C_1"/>
    <property type="match status" value="1"/>
</dbReference>
<evidence type="ECO:0000256" key="5">
    <source>
        <dbReference type="ARBA" id="ARBA00022723"/>
    </source>
</evidence>
<feature type="binding site" evidence="12">
    <location>
        <position position="382"/>
    </location>
    <ligand>
        <name>substrate</name>
    </ligand>
</feature>
<dbReference type="GO" id="GO:0006098">
    <property type="term" value="P:pentose-phosphate shunt"/>
    <property type="evidence" value="ECO:0007669"/>
    <property type="project" value="TreeGrafter"/>
</dbReference>
<dbReference type="PROSITE" id="PS00802">
    <property type="entry name" value="TRANSKETOLASE_2"/>
    <property type="match status" value="1"/>
</dbReference>
<dbReference type="EC" id="2.2.1.1" evidence="3 10"/>
<dbReference type="NCBIfam" id="TIGR00232">
    <property type="entry name" value="tktlase_bact"/>
    <property type="match status" value="1"/>
</dbReference>
<comment type="catalytic activity">
    <reaction evidence="9 16">
        <text>D-sedoheptulose 7-phosphate + D-glyceraldehyde 3-phosphate = aldehydo-D-ribose 5-phosphate + D-xylulose 5-phosphate</text>
        <dbReference type="Rhea" id="RHEA:10508"/>
        <dbReference type="ChEBI" id="CHEBI:57483"/>
        <dbReference type="ChEBI" id="CHEBI:57737"/>
        <dbReference type="ChEBI" id="CHEBI:58273"/>
        <dbReference type="ChEBI" id="CHEBI:59776"/>
        <dbReference type="EC" id="2.2.1.1"/>
    </reaction>
</comment>
<comment type="similarity">
    <text evidence="1 16">Belongs to the transketolase family.</text>
</comment>
<dbReference type="CDD" id="cd07033">
    <property type="entry name" value="TPP_PYR_DXS_TK_like"/>
    <property type="match status" value="1"/>
</dbReference>
<evidence type="ECO:0000256" key="13">
    <source>
        <dbReference type="PIRSR" id="PIRSR605478-3"/>
    </source>
</evidence>
<feature type="region of interest" description="Disordered" evidence="17">
    <location>
        <begin position="375"/>
        <end position="394"/>
    </location>
</feature>
<dbReference type="PROSITE" id="PS00801">
    <property type="entry name" value="TRANSKETOLASE_1"/>
    <property type="match status" value="1"/>
</dbReference>
<feature type="binding site" evidence="14">
    <location>
        <position position="188"/>
    </location>
    <ligand>
        <name>Mg(2+)</name>
        <dbReference type="ChEBI" id="CHEBI:18420"/>
    </ligand>
</feature>
<evidence type="ECO:0000313" key="20">
    <source>
        <dbReference type="Proteomes" id="UP000268192"/>
    </source>
</evidence>
<sequence>MTSRDKHNSMANAIRFLSIDAVEKANSGHPGLPMGAADIATVLFTRYLSFDPKNPNWPDRDRFVLSAGHGSMLLYSLLYLTGYEDIDISDIENFRQMGSPTAGHPEYGHAAGIETTTGPLGQGLANAVGMAIAERKLEAEFGSDLQDHYTYALVGDGCLMEGISQEAISLAGHLKLNKLIVLWDDNGISIDGAISISDSTDQIKRFAASGWHTLAVDGHDPEAIGRAIEEAQKSERPTFIACKTTIGYGSPNKAGSSKAHGSPLGADEIALTRTQLGWSDEPFVVPSEILDAWRLAGLRSNKERKAWEDRLAGKDAEIRSTFERRFRGELAGAFEPAIEAYKKKLVADKPKVATRKASEMVLEVINGALPETLGGSADLTGSNNTKTSQTQPITPDDFSGRYLHYGIREHGMASAMNGIALHGGLIPYGGTFLVFSDYSRPAIRLAALMGIRVIHVLTHDSIGLGEDGPTHQPVEHVAALRAIPNFQMFRPADAVETAECWQLALESENKPSGLALTRQNLPTVRNDHVEDNLCSFGAYDLAPASDADVTIFASGSEVEIALEAKARLDGMGHATRVVSVPCFELFEEQTEEYRSAIIGRSKVKVAVEAGIRQGWDAFIGSDGIFIGMNGFGASGPYQELYKHFGITADAIVAAAEARLHGDQ</sequence>
<evidence type="ECO:0000313" key="19">
    <source>
        <dbReference type="EMBL" id="AZN73163.1"/>
    </source>
</evidence>
<dbReference type="FunFam" id="3.40.50.970:FF:000004">
    <property type="entry name" value="Transketolase"/>
    <property type="match status" value="1"/>
</dbReference>
<dbReference type="FunFam" id="3.40.50.970:FF:000003">
    <property type="entry name" value="Transketolase"/>
    <property type="match status" value="1"/>
</dbReference>
<accession>A0A3S9B878</accession>
<feature type="active site" description="Proton donor" evidence="11">
    <location>
        <position position="409"/>
    </location>
</feature>
<evidence type="ECO:0000256" key="17">
    <source>
        <dbReference type="SAM" id="MobiDB-lite"/>
    </source>
</evidence>
<dbReference type="GO" id="GO:0046872">
    <property type="term" value="F:metal ion binding"/>
    <property type="evidence" value="ECO:0007669"/>
    <property type="project" value="UniProtKB-KW"/>
</dbReference>
<evidence type="ECO:0000256" key="7">
    <source>
        <dbReference type="ARBA" id="ARBA00022842"/>
    </source>
</evidence>
<dbReference type="KEGG" id="abaw:D5400_19375"/>
<keyword evidence="20" id="KW-1185">Reference proteome</keyword>
<feature type="binding site" evidence="13">
    <location>
        <position position="157"/>
    </location>
    <ligand>
        <name>thiamine diphosphate</name>
        <dbReference type="ChEBI" id="CHEBI:58937"/>
    </ligand>
</feature>
<evidence type="ECO:0000256" key="12">
    <source>
        <dbReference type="PIRSR" id="PIRSR605478-2"/>
    </source>
</evidence>
<evidence type="ECO:0000256" key="4">
    <source>
        <dbReference type="ARBA" id="ARBA00022679"/>
    </source>
</evidence>
<feature type="binding site" evidence="12">
    <location>
        <position position="355"/>
    </location>
    <ligand>
        <name>substrate</name>
    </ligand>
</feature>
<dbReference type="Gene3D" id="3.40.50.970">
    <property type="match status" value="2"/>
</dbReference>
<gene>
    <name evidence="19" type="primary">tkt</name>
    <name evidence="19" type="ORF">D5400_19375</name>
</gene>
<comment type="subunit">
    <text evidence="2 16">Homodimer.</text>
</comment>
<feature type="binding site" evidence="12">
    <location>
        <position position="471"/>
    </location>
    <ligand>
        <name>substrate</name>
    </ligand>
</feature>
<dbReference type="RefSeq" id="WP_126011795.1">
    <property type="nucleotide sequence ID" value="NZ_CP032509.1"/>
</dbReference>